<dbReference type="PRINTS" id="PR00081">
    <property type="entry name" value="GDHRDH"/>
</dbReference>
<protein>
    <recommendedName>
        <fullName evidence="3">C-factor</fullName>
    </recommendedName>
</protein>
<dbReference type="Pfam" id="PF13561">
    <property type="entry name" value="adh_short_C2"/>
    <property type="match status" value="1"/>
</dbReference>
<dbReference type="GO" id="GO:0005737">
    <property type="term" value="C:cytoplasm"/>
    <property type="evidence" value="ECO:0007669"/>
    <property type="project" value="TreeGrafter"/>
</dbReference>
<dbReference type="Gene3D" id="3.40.50.720">
    <property type="entry name" value="NAD(P)-binding Rossmann-like Domain"/>
    <property type="match status" value="1"/>
</dbReference>
<gene>
    <name evidence="1" type="ORF">AKO1_007928</name>
</gene>
<dbReference type="AlphaFoldDB" id="A0AAW2YPB5"/>
<evidence type="ECO:0000313" key="1">
    <source>
        <dbReference type="EMBL" id="KAL0479037.1"/>
    </source>
</evidence>
<proteinExistence type="predicted"/>
<dbReference type="InterPro" id="IPR002347">
    <property type="entry name" value="SDR_fam"/>
</dbReference>
<dbReference type="Proteomes" id="UP001431209">
    <property type="component" value="Unassembled WGS sequence"/>
</dbReference>
<evidence type="ECO:0000313" key="2">
    <source>
        <dbReference type="Proteomes" id="UP001431209"/>
    </source>
</evidence>
<dbReference type="EMBL" id="JAOPGA020000496">
    <property type="protein sequence ID" value="KAL0479037.1"/>
    <property type="molecule type" value="Genomic_DNA"/>
</dbReference>
<dbReference type="CDD" id="cd05325">
    <property type="entry name" value="carb_red_sniffer_like_SDR_c"/>
    <property type="match status" value="1"/>
</dbReference>
<keyword evidence="2" id="KW-1185">Reference proteome</keyword>
<organism evidence="1 2">
    <name type="scientific">Acrasis kona</name>
    <dbReference type="NCBI Taxonomy" id="1008807"/>
    <lineage>
        <taxon>Eukaryota</taxon>
        <taxon>Discoba</taxon>
        <taxon>Heterolobosea</taxon>
        <taxon>Tetramitia</taxon>
        <taxon>Eutetramitia</taxon>
        <taxon>Acrasidae</taxon>
        <taxon>Acrasis</taxon>
    </lineage>
</organism>
<reference evidence="1 2" key="1">
    <citation type="submission" date="2024-03" db="EMBL/GenBank/DDBJ databases">
        <title>The Acrasis kona genome and developmental transcriptomes reveal deep origins of eukaryotic multicellular pathways.</title>
        <authorList>
            <person name="Sheikh S."/>
            <person name="Fu C.-J."/>
            <person name="Brown M.W."/>
            <person name="Baldauf S.L."/>
        </authorList>
    </citation>
    <scope>NUCLEOTIDE SEQUENCE [LARGE SCALE GENOMIC DNA]</scope>
    <source>
        <strain evidence="1 2">ATCC MYA-3509</strain>
    </source>
</reference>
<dbReference type="PANTHER" id="PTHR43544:SF12">
    <property type="entry name" value="NAD(P)-BINDING ROSSMANN-FOLD SUPERFAMILY PROTEIN"/>
    <property type="match status" value="1"/>
</dbReference>
<dbReference type="InterPro" id="IPR051468">
    <property type="entry name" value="Fungal_SecMetab_SDRs"/>
</dbReference>
<dbReference type="GO" id="GO:0016491">
    <property type="term" value="F:oxidoreductase activity"/>
    <property type="evidence" value="ECO:0007669"/>
    <property type="project" value="TreeGrafter"/>
</dbReference>
<accession>A0AAW2YPB5</accession>
<comment type="caution">
    <text evidence="1">The sequence shown here is derived from an EMBL/GenBank/DDBJ whole genome shotgun (WGS) entry which is preliminary data.</text>
</comment>
<dbReference type="InterPro" id="IPR036291">
    <property type="entry name" value="NAD(P)-bd_dom_sf"/>
</dbReference>
<sequence length="236" mass="26278">MLNSMPNVDHVFAACRSPSKCSELIDLKQEFANKITLVKLDSTDEESIKEAQKQVAQQTDRLDVLLNVSGILKPDTSIRTVTRQDLMDSFQTNTIGPLLVAKHFQAMLHKKSTSNDPELTFEQGAPLSILANVSAKVGSIQDNRIGGWTAYRASKAALNMITKNCAIELNRKNVVCVSLHPGTVDTDLSKPFQKNIKKEKLFTVELAIQQLCTIMKNIRLSDNGKFYAWDGSELPW</sequence>
<dbReference type="SUPFAM" id="SSF51735">
    <property type="entry name" value="NAD(P)-binding Rossmann-fold domains"/>
    <property type="match status" value="1"/>
</dbReference>
<name>A0AAW2YPB5_9EUKA</name>
<evidence type="ECO:0008006" key="3">
    <source>
        <dbReference type="Google" id="ProtNLM"/>
    </source>
</evidence>
<dbReference type="PANTHER" id="PTHR43544">
    <property type="entry name" value="SHORT-CHAIN DEHYDROGENASE/REDUCTASE"/>
    <property type="match status" value="1"/>
</dbReference>